<evidence type="ECO:0000313" key="2">
    <source>
        <dbReference type="Proteomes" id="UP000663699"/>
    </source>
</evidence>
<sequence>MIKYNNYNRLLIGKDYLESKNSKGINRFFSSDFSRNTKGLPLDILKYPIGLRNPPLALENSVKNSKKWTENLKNLLSLEKNKEKRQKLLKEASKSYWQDFQDMKYHQGKRWIAPDCLLNKDQALYIGNFHGRTLLNARADTTPFIQSSTASLVSIFSSRSGEEQIKSFSSPKLYLEVPDLKYIYINLQENFLKAMLVRLFSKNIRNSISKEYHNTYFFINKLSEDIKENMMITNIYVGYIYLVDNQCRIRWAGCGNATQEEKENLVICSQELVKEYKKCRENIF</sequence>
<dbReference type="PANTHER" id="PTHR28106:SF1">
    <property type="entry name" value="MITOCHONDRIAL ATPASE COMPLEX SUBUNIT ATP10"/>
    <property type="match status" value="1"/>
</dbReference>
<dbReference type="EMBL" id="CP054542">
    <property type="protein sequence ID" value="QSL66275.1"/>
    <property type="molecule type" value="Genomic_DNA"/>
</dbReference>
<organism evidence="1 2">
    <name type="scientific">Pneumocystis wakefieldiae</name>
    <dbReference type="NCBI Taxonomy" id="38082"/>
    <lineage>
        <taxon>Eukaryota</taxon>
        <taxon>Fungi</taxon>
        <taxon>Dikarya</taxon>
        <taxon>Ascomycota</taxon>
        <taxon>Taphrinomycotina</taxon>
        <taxon>Pneumocystomycetes</taxon>
        <taxon>Pneumocystaceae</taxon>
        <taxon>Pneumocystis</taxon>
    </lineage>
</organism>
<dbReference type="AlphaFoldDB" id="A0A899G0X9"/>
<dbReference type="Pfam" id="PF05176">
    <property type="entry name" value="ATP-synt_10"/>
    <property type="match status" value="1"/>
</dbReference>
<dbReference type="PANTHER" id="PTHR28106">
    <property type="entry name" value="MITOCHONDRIAL ATPASE COMPLEX SUBUNIT ATP10"/>
    <property type="match status" value="1"/>
</dbReference>
<protein>
    <recommendedName>
        <fullName evidence="3">Mitochondrial ATPase complex subunit ATP10</fullName>
    </recommendedName>
</protein>
<reference evidence="1" key="1">
    <citation type="submission" date="2020-06" db="EMBL/GenBank/DDBJ databases">
        <title>Genomes of multiple members of Pneumocystis genus reveal paths to human pathogen Pneumocystis jirovecii.</title>
        <authorList>
            <person name="Cisse O.H."/>
            <person name="Ma L."/>
            <person name="Dekker J."/>
            <person name="Khil P."/>
            <person name="Jo J."/>
            <person name="Brenchley J."/>
            <person name="Blair R."/>
            <person name="Pahar B."/>
            <person name="Chabe M."/>
            <person name="Van Rompay K.A."/>
            <person name="Keesler R."/>
            <person name="Sukura A."/>
            <person name="Hirsch V."/>
            <person name="Kutty G."/>
            <person name="Liu Y."/>
            <person name="Peng L."/>
            <person name="Chen J."/>
            <person name="Song J."/>
            <person name="Weissenbacher-Lang C."/>
            <person name="Xu J."/>
            <person name="Upham N.S."/>
            <person name="Stajich J.E."/>
            <person name="Cuomo C.A."/>
            <person name="Cushion M.T."/>
            <person name="Kovacs J.A."/>
        </authorList>
    </citation>
    <scope>NUCLEOTIDE SEQUENCE</scope>
    <source>
        <strain evidence="1">2A</strain>
    </source>
</reference>
<evidence type="ECO:0000313" key="1">
    <source>
        <dbReference type="EMBL" id="QSL66275.1"/>
    </source>
</evidence>
<dbReference type="GO" id="GO:0033615">
    <property type="term" value="P:mitochondrial proton-transporting ATP synthase complex assembly"/>
    <property type="evidence" value="ECO:0007669"/>
    <property type="project" value="TreeGrafter"/>
</dbReference>
<gene>
    <name evidence="1" type="ORF">MERGE_000653</name>
</gene>
<dbReference type="GO" id="GO:0005743">
    <property type="term" value="C:mitochondrial inner membrane"/>
    <property type="evidence" value="ECO:0007669"/>
    <property type="project" value="TreeGrafter"/>
</dbReference>
<dbReference type="Proteomes" id="UP000663699">
    <property type="component" value="Chromosome 11"/>
</dbReference>
<keyword evidence="2" id="KW-1185">Reference proteome</keyword>
<dbReference type="InterPro" id="IPR007849">
    <property type="entry name" value="ATP10"/>
</dbReference>
<name>A0A899G0X9_9ASCO</name>
<accession>A0A899G0X9</accession>
<evidence type="ECO:0008006" key="3">
    <source>
        <dbReference type="Google" id="ProtNLM"/>
    </source>
</evidence>
<proteinExistence type="predicted"/>
<dbReference type="OrthoDB" id="17089at2759"/>